<comment type="catalytic activity">
    <reaction evidence="10 12">
        <text>dTMP + ATP = dTDP + ADP</text>
        <dbReference type="Rhea" id="RHEA:13517"/>
        <dbReference type="ChEBI" id="CHEBI:30616"/>
        <dbReference type="ChEBI" id="CHEBI:58369"/>
        <dbReference type="ChEBI" id="CHEBI:63528"/>
        <dbReference type="ChEBI" id="CHEBI:456216"/>
        <dbReference type="EC" id="2.7.4.9"/>
    </reaction>
</comment>
<evidence type="ECO:0000256" key="11">
    <source>
        <dbReference type="ARBA" id="ARBA00057735"/>
    </source>
</evidence>
<dbReference type="GO" id="GO:0004798">
    <property type="term" value="F:dTMP kinase activity"/>
    <property type="evidence" value="ECO:0007669"/>
    <property type="project" value="UniProtKB-UniRule"/>
</dbReference>
<gene>
    <name evidence="12" type="primary">tmk</name>
    <name evidence="14" type="ORF">EV698_0781</name>
</gene>
<dbReference type="SUPFAM" id="SSF52540">
    <property type="entry name" value="P-loop containing nucleoside triphosphate hydrolases"/>
    <property type="match status" value="1"/>
</dbReference>
<dbReference type="Gene3D" id="3.40.50.300">
    <property type="entry name" value="P-loop containing nucleotide triphosphate hydrolases"/>
    <property type="match status" value="1"/>
</dbReference>
<evidence type="ECO:0000313" key="14">
    <source>
        <dbReference type="EMBL" id="RZU98533.1"/>
    </source>
</evidence>
<dbReference type="GO" id="GO:0005829">
    <property type="term" value="C:cytosol"/>
    <property type="evidence" value="ECO:0007669"/>
    <property type="project" value="TreeGrafter"/>
</dbReference>
<evidence type="ECO:0000256" key="9">
    <source>
        <dbReference type="ARBA" id="ARBA00029962"/>
    </source>
</evidence>
<sequence length="208" mass="22770">MDTRRFITIEGIEGAGKTSALTTVSDWIIARGDDPLITREPGGTALGEELRAVLLGHREQGMSAEAEVLLMFAARAEHLETVIKPALQAGRWVICDRFTDASLAYQGGGRGLGVERVRGLAEWLMGDLRPGLTLWLDLPVATGLARAAGRSAPDRFESEHQRFFEAVRSAYAQIARTEPDRIRRVDASPALERVQATITTILSARFDD</sequence>
<accession>A0A4Q8CZT7</accession>
<dbReference type="Pfam" id="PF02223">
    <property type="entry name" value="Thymidylate_kin"/>
    <property type="match status" value="1"/>
</dbReference>
<keyword evidence="5 12" id="KW-0545">Nucleotide biosynthesis</keyword>
<dbReference type="GO" id="GO:0006235">
    <property type="term" value="P:dTTP biosynthetic process"/>
    <property type="evidence" value="ECO:0007669"/>
    <property type="project" value="UniProtKB-UniRule"/>
</dbReference>
<dbReference type="GO" id="GO:0006227">
    <property type="term" value="P:dUDP biosynthetic process"/>
    <property type="evidence" value="ECO:0007669"/>
    <property type="project" value="TreeGrafter"/>
</dbReference>
<keyword evidence="6 12" id="KW-0547">Nucleotide-binding</keyword>
<evidence type="ECO:0000256" key="1">
    <source>
        <dbReference type="ARBA" id="ARBA00009776"/>
    </source>
</evidence>
<evidence type="ECO:0000256" key="4">
    <source>
        <dbReference type="ARBA" id="ARBA00022679"/>
    </source>
</evidence>
<dbReference type="InterPro" id="IPR018094">
    <property type="entry name" value="Thymidylate_kinase"/>
</dbReference>
<dbReference type="EC" id="2.7.4.9" evidence="2 12"/>
<dbReference type="CDD" id="cd01672">
    <property type="entry name" value="TMPK"/>
    <property type="match status" value="1"/>
</dbReference>
<evidence type="ECO:0000256" key="2">
    <source>
        <dbReference type="ARBA" id="ARBA00012980"/>
    </source>
</evidence>
<dbReference type="PANTHER" id="PTHR10344:SF4">
    <property type="entry name" value="UMP-CMP KINASE 2, MITOCHONDRIAL"/>
    <property type="match status" value="1"/>
</dbReference>
<evidence type="ECO:0000256" key="6">
    <source>
        <dbReference type="ARBA" id="ARBA00022741"/>
    </source>
</evidence>
<evidence type="ECO:0000313" key="15">
    <source>
        <dbReference type="Proteomes" id="UP000292298"/>
    </source>
</evidence>
<feature type="domain" description="Thymidylate kinase-like" evidence="13">
    <location>
        <begin position="9"/>
        <end position="198"/>
    </location>
</feature>
<protein>
    <recommendedName>
        <fullName evidence="3 12">Thymidylate kinase</fullName>
        <ecNumber evidence="2 12">2.7.4.9</ecNumber>
    </recommendedName>
    <alternativeName>
        <fullName evidence="9 12">dTMP kinase</fullName>
    </alternativeName>
</protein>
<organism evidence="14 15">
    <name type="scientific">Spiribacter vilamensis</name>
    <dbReference type="NCBI Taxonomy" id="531306"/>
    <lineage>
        <taxon>Bacteria</taxon>
        <taxon>Pseudomonadati</taxon>
        <taxon>Pseudomonadota</taxon>
        <taxon>Gammaproteobacteria</taxon>
        <taxon>Chromatiales</taxon>
        <taxon>Ectothiorhodospiraceae</taxon>
        <taxon>Spiribacter</taxon>
    </lineage>
</organism>
<evidence type="ECO:0000259" key="13">
    <source>
        <dbReference type="Pfam" id="PF02223"/>
    </source>
</evidence>
<comment type="caution">
    <text evidence="14">The sequence shown here is derived from an EMBL/GenBank/DDBJ whole genome shotgun (WGS) entry which is preliminary data.</text>
</comment>
<evidence type="ECO:0000256" key="12">
    <source>
        <dbReference type="HAMAP-Rule" id="MF_00165"/>
    </source>
</evidence>
<dbReference type="PANTHER" id="PTHR10344">
    <property type="entry name" value="THYMIDYLATE KINASE"/>
    <property type="match status" value="1"/>
</dbReference>
<dbReference type="RefSeq" id="WP_130502829.1">
    <property type="nucleotide sequence ID" value="NZ_SHLI01000001.1"/>
</dbReference>
<dbReference type="HAMAP" id="MF_00165">
    <property type="entry name" value="Thymidylate_kinase"/>
    <property type="match status" value="1"/>
</dbReference>
<keyword evidence="8 12" id="KW-0067">ATP-binding</keyword>
<comment type="similarity">
    <text evidence="1 12">Belongs to the thymidylate kinase family.</text>
</comment>
<dbReference type="InterPro" id="IPR039430">
    <property type="entry name" value="Thymidylate_kin-like_dom"/>
</dbReference>
<keyword evidence="15" id="KW-1185">Reference proteome</keyword>
<comment type="function">
    <text evidence="11 12">Phosphorylation of dTMP to form dTDP in both de novo and salvage pathways of dTTP synthesis.</text>
</comment>
<dbReference type="GO" id="GO:0005524">
    <property type="term" value="F:ATP binding"/>
    <property type="evidence" value="ECO:0007669"/>
    <property type="project" value="UniProtKB-UniRule"/>
</dbReference>
<keyword evidence="4 12" id="KW-0808">Transferase</keyword>
<dbReference type="Proteomes" id="UP000292298">
    <property type="component" value="Unassembled WGS sequence"/>
</dbReference>
<feature type="binding site" evidence="12">
    <location>
        <begin position="11"/>
        <end position="18"/>
    </location>
    <ligand>
        <name>ATP</name>
        <dbReference type="ChEBI" id="CHEBI:30616"/>
    </ligand>
</feature>
<evidence type="ECO:0000256" key="10">
    <source>
        <dbReference type="ARBA" id="ARBA00048743"/>
    </source>
</evidence>
<dbReference type="InterPro" id="IPR027417">
    <property type="entry name" value="P-loop_NTPase"/>
</dbReference>
<dbReference type="FunFam" id="3.40.50.300:FF:000225">
    <property type="entry name" value="Thymidylate kinase"/>
    <property type="match status" value="1"/>
</dbReference>
<evidence type="ECO:0000256" key="7">
    <source>
        <dbReference type="ARBA" id="ARBA00022777"/>
    </source>
</evidence>
<dbReference type="AlphaFoldDB" id="A0A4Q8CZT7"/>
<dbReference type="EMBL" id="SHLI01000001">
    <property type="protein sequence ID" value="RZU98533.1"/>
    <property type="molecule type" value="Genomic_DNA"/>
</dbReference>
<evidence type="ECO:0000256" key="8">
    <source>
        <dbReference type="ARBA" id="ARBA00022840"/>
    </source>
</evidence>
<name>A0A4Q8CZT7_9GAMM</name>
<proteinExistence type="inferred from homology"/>
<keyword evidence="7 12" id="KW-0418">Kinase</keyword>
<dbReference type="OrthoDB" id="9774907at2"/>
<evidence type="ECO:0000256" key="3">
    <source>
        <dbReference type="ARBA" id="ARBA00017144"/>
    </source>
</evidence>
<dbReference type="NCBIfam" id="TIGR00041">
    <property type="entry name" value="DTMP_kinase"/>
    <property type="match status" value="1"/>
</dbReference>
<evidence type="ECO:0000256" key="5">
    <source>
        <dbReference type="ARBA" id="ARBA00022727"/>
    </source>
</evidence>
<dbReference type="GO" id="GO:0006233">
    <property type="term" value="P:dTDP biosynthetic process"/>
    <property type="evidence" value="ECO:0007669"/>
    <property type="project" value="InterPro"/>
</dbReference>
<reference evidence="14 15" key="1">
    <citation type="submission" date="2019-02" db="EMBL/GenBank/DDBJ databases">
        <title>Genomic Encyclopedia of Type Strains, Phase IV (KMG-IV): sequencing the most valuable type-strain genomes for metagenomic binning, comparative biology and taxonomic classification.</title>
        <authorList>
            <person name="Goeker M."/>
        </authorList>
    </citation>
    <scope>NUCLEOTIDE SEQUENCE [LARGE SCALE GENOMIC DNA]</scope>
    <source>
        <strain evidence="14 15">DSM 21056</strain>
    </source>
</reference>